<accession>A0ABR7U9Y3</accession>
<evidence type="ECO:0000256" key="2">
    <source>
        <dbReference type="ARBA" id="ARBA00022989"/>
    </source>
</evidence>
<evidence type="ECO:0000313" key="6">
    <source>
        <dbReference type="EMBL" id="MBC9980222.1"/>
    </source>
</evidence>
<evidence type="ECO:0000313" key="7">
    <source>
        <dbReference type="Proteomes" id="UP000639516"/>
    </source>
</evidence>
<dbReference type="Gene3D" id="1.20.1250.20">
    <property type="entry name" value="MFS general substrate transporter like domains"/>
    <property type="match status" value="1"/>
</dbReference>
<dbReference type="Pfam" id="PF07690">
    <property type="entry name" value="MFS_1"/>
    <property type="match status" value="1"/>
</dbReference>
<keyword evidence="3 4" id="KW-0472">Membrane</keyword>
<keyword evidence="1 4" id="KW-0812">Transmembrane</keyword>
<dbReference type="PANTHER" id="PTHR43129:SF1">
    <property type="entry name" value="FOSMIDOMYCIN RESISTANCE PROTEIN"/>
    <property type="match status" value="1"/>
</dbReference>
<feature type="transmembrane region" description="Helical" evidence="4">
    <location>
        <begin position="316"/>
        <end position="337"/>
    </location>
</feature>
<keyword evidence="2 4" id="KW-1133">Transmembrane helix</keyword>
<dbReference type="InterPro" id="IPR020846">
    <property type="entry name" value="MFS_dom"/>
</dbReference>
<dbReference type="SUPFAM" id="SSF103473">
    <property type="entry name" value="MFS general substrate transporter"/>
    <property type="match status" value="1"/>
</dbReference>
<dbReference type="Proteomes" id="UP000639516">
    <property type="component" value="Unassembled WGS sequence"/>
</dbReference>
<feature type="transmembrane region" description="Helical" evidence="4">
    <location>
        <begin position="182"/>
        <end position="205"/>
    </location>
</feature>
<dbReference type="InterPro" id="IPR011701">
    <property type="entry name" value="MFS"/>
</dbReference>
<gene>
    <name evidence="6" type="ORF">HA482_18625</name>
</gene>
<feature type="transmembrane region" description="Helical" evidence="4">
    <location>
        <begin position="226"/>
        <end position="252"/>
    </location>
</feature>
<evidence type="ECO:0000256" key="3">
    <source>
        <dbReference type="ARBA" id="ARBA00023136"/>
    </source>
</evidence>
<sequence length="409" mass="41659">MAILPSSFLSQQQTAAADAETLSKPRRTLAATGLNHALHDGYTDLIYVLLPVWQAEFALSYGLLAVMRGLYSGAMAGLQIPVGRLAERIDGKILLALGTMVAALGYVLAGLSGSVVGLGLALLVSGAGASTQHPLASAAVSRAYGEAARGPLGIYNFSGDLGKAALPALTAMLLVITSWRHALLLVAVAGMLVALCLALLMPAVGKGFAHKSAAATAQGARRGRGGFSWLLAIGILDSAVRMGFLTFLPFLLRDKGASLPTSGVALAMLFIGGATGKFTCGWLGARVGTIRTVLLTEGGTAALILAVLLLPLIPAIIVLPLLGVALNGTSSVLYGTVPELTSPDRTERAFALFYTGTIGSGATAPVLYGLLGDALGPPLATAATAATALAICPLALMLASHLADERRAR</sequence>
<keyword evidence="7" id="KW-1185">Reference proteome</keyword>
<reference evidence="6 7" key="1">
    <citation type="journal article" date="2020" name="Arch. Microbiol.">
        <title>Bradyrhizobium campsiandrae sp. nov., a nitrogen-fixing bacterial strain isolated from a native leguminous tree from the Amazon adapted to flooded conditions.</title>
        <authorList>
            <person name="Cabral Michel D."/>
            <person name="Martins da Costa E."/>
            <person name="Azarias Guimaraes A."/>
            <person name="Soares de Carvalho T."/>
            <person name="Santos de Castro Caputo P."/>
            <person name="Willems A."/>
            <person name="de Souza Moreira F.M."/>
        </authorList>
    </citation>
    <scope>NUCLEOTIDE SEQUENCE [LARGE SCALE GENOMIC DNA]</scope>
    <source>
        <strain evidence="7">INPA 384B</strain>
    </source>
</reference>
<feature type="transmembrane region" description="Helical" evidence="4">
    <location>
        <begin position="349"/>
        <end position="371"/>
    </location>
</feature>
<comment type="caution">
    <text evidence="6">The sequence shown here is derived from an EMBL/GenBank/DDBJ whole genome shotgun (WGS) entry which is preliminary data.</text>
</comment>
<dbReference type="PROSITE" id="PS50850">
    <property type="entry name" value="MFS"/>
    <property type="match status" value="1"/>
</dbReference>
<organism evidence="6 7">
    <name type="scientific">Bradyrhizobium campsiandrae</name>
    <dbReference type="NCBI Taxonomy" id="1729892"/>
    <lineage>
        <taxon>Bacteria</taxon>
        <taxon>Pseudomonadati</taxon>
        <taxon>Pseudomonadota</taxon>
        <taxon>Alphaproteobacteria</taxon>
        <taxon>Hyphomicrobiales</taxon>
        <taxon>Nitrobacteraceae</taxon>
        <taxon>Bradyrhizobium</taxon>
    </lineage>
</organism>
<dbReference type="PANTHER" id="PTHR43129">
    <property type="entry name" value="FOSMIDOMYCIN RESISTANCE PROTEIN"/>
    <property type="match status" value="1"/>
</dbReference>
<evidence type="ECO:0000256" key="4">
    <source>
        <dbReference type="SAM" id="Phobius"/>
    </source>
</evidence>
<dbReference type="InterPro" id="IPR036259">
    <property type="entry name" value="MFS_trans_sf"/>
</dbReference>
<feature type="domain" description="Major facilitator superfamily (MFS) profile" evidence="5">
    <location>
        <begin position="28"/>
        <end position="407"/>
    </location>
</feature>
<evidence type="ECO:0000256" key="1">
    <source>
        <dbReference type="ARBA" id="ARBA00022692"/>
    </source>
</evidence>
<feature type="transmembrane region" description="Helical" evidence="4">
    <location>
        <begin position="264"/>
        <end position="285"/>
    </location>
</feature>
<feature type="transmembrane region" description="Helical" evidence="4">
    <location>
        <begin position="383"/>
        <end position="403"/>
    </location>
</feature>
<protein>
    <submittedName>
        <fullName evidence="6">MFS transporter</fullName>
    </submittedName>
</protein>
<proteinExistence type="predicted"/>
<feature type="transmembrane region" description="Helical" evidence="4">
    <location>
        <begin position="94"/>
        <end position="124"/>
    </location>
</feature>
<name>A0ABR7U9Y3_9BRAD</name>
<dbReference type="EMBL" id="JAATTO010000025">
    <property type="protein sequence ID" value="MBC9980222.1"/>
    <property type="molecule type" value="Genomic_DNA"/>
</dbReference>
<feature type="transmembrane region" description="Helical" evidence="4">
    <location>
        <begin position="292"/>
        <end position="310"/>
    </location>
</feature>
<evidence type="ECO:0000259" key="5">
    <source>
        <dbReference type="PROSITE" id="PS50850"/>
    </source>
</evidence>